<proteinExistence type="predicted"/>
<reference evidence="2 3" key="1">
    <citation type="submission" date="2019-06" db="EMBL/GenBank/DDBJ databases">
        <authorList>
            <person name="Burns M.A."/>
            <person name="Hill G.C."/>
            <person name="Wesley B.E."/>
            <person name="Womack T.V."/>
            <person name="Krukonis G.P."/>
            <person name="Delesalle V.A."/>
            <person name="Garlena R.A."/>
            <person name="Russell D.A."/>
            <person name="Pope W.H."/>
            <person name="Jacobs-Sera D."/>
            <person name="Hatfull G.F."/>
        </authorList>
    </citation>
    <scope>NUCLEOTIDE SEQUENCE [LARGE SCALE GENOMIC DNA]</scope>
</reference>
<keyword evidence="3" id="KW-1185">Reference proteome</keyword>
<dbReference type="GeneID" id="77924768"/>
<evidence type="ECO:0000313" key="3">
    <source>
        <dbReference type="Proteomes" id="UP000319596"/>
    </source>
</evidence>
<dbReference type="Proteomes" id="UP000319596">
    <property type="component" value="Segment"/>
</dbReference>
<keyword evidence="1" id="KW-0175">Coiled coil</keyword>
<protein>
    <submittedName>
        <fullName evidence="2">Uncharacterized protein</fullName>
    </submittedName>
</protein>
<evidence type="ECO:0000313" key="2">
    <source>
        <dbReference type="EMBL" id="QDK02724.1"/>
    </source>
</evidence>
<dbReference type="EMBL" id="MN096369">
    <property type="protein sequence ID" value="QDK02724.1"/>
    <property type="molecule type" value="Genomic_DNA"/>
</dbReference>
<accession>A0A514U192</accession>
<dbReference type="RefSeq" id="YP_010649222.1">
    <property type="nucleotide sequence ID" value="NC_070764.1"/>
</dbReference>
<dbReference type="KEGG" id="vg:77924768"/>
<gene>
    <name evidence="2" type="primary">208</name>
    <name evidence="2" type="ORF">SEA_PHENDRIX_208</name>
</gene>
<organism evidence="2 3">
    <name type="scientific">Gordonia phage Phendrix</name>
    <dbReference type="NCBI Taxonomy" id="2593335"/>
    <lineage>
        <taxon>Viruses</taxon>
        <taxon>Duplodnaviria</taxon>
        <taxon>Heunggongvirae</taxon>
        <taxon>Uroviricota</taxon>
        <taxon>Caudoviricetes</taxon>
        <taxon>Godonkavirus</taxon>
        <taxon>Godonkavirus phendrix</taxon>
    </lineage>
</organism>
<evidence type="ECO:0000256" key="1">
    <source>
        <dbReference type="SAM" id="Coils"/>
    </source>
</evidence>
<name>A0A514U192_9CAUD</name>
<sequence length="80" mass="9590">MIQTTTKIRAVYADYRARRAHLELREQQIKVNEAQAEFARVYASWKDGYADRIHVDMAQLKLDEARMYLTRLRREFGLDK</sequence>
<feature type="coiled-coil region" evidence="1">
    <location>
        <begin position="17"/>
        <end position="75"/>
    </location>
</feature>